<feature type="domain" description="PilZ" evidence="1">
    <location>
        <begin position="15"/>
        <end position="97"/>
    </location>
</feature>
<comment type="caution">
    <text evidence="2">The sequence shown here is derived from an EMBL/GenBank/DDBJ whole genome shotgun (WGS) entry which is preliminary data.</text>
</comment>
<organism evidence="2 3">
    <name type="scientific">Allosphingosinicella humi</name>
    <dbReference type="NCBI Taxonomy" id="2068657"/>
    <lineage>
        <taxon>Bacteria</taxon>
        <taxon>Pseudomonadati</taxon>
        <taxon>Pseudomonadota</taxon>
        <taxon>Alphaproteobacteria</taxon>
        <taxon>Sphingomonadales</taxon>
        <taxon>Sphingomonadaceae</taxon>
        <taxon>Allosphingosinicella</taxon>
    </lineage>
</organism>
<dbReference type="InterPro" id="IPR009875">
    <property type="entry name" value="PilZ_domain"/>
</dbReference>
<protein>
    <submittedName>
        <fullName evidence="2">Pilus assembly protein PilZ</fullName>
    </submittedName>
</protein>
<evidence type="ECO:0000259" key="1">
    <source>
        <dbReference type="Pfam" id="PF07238"/>
    </source>
</evidence>
<dbReference type="Proteomes" id="UP000245916">
    <property type="component" value="Unassembled WGS sequence"/>
</dbReference>
<dbReference type="RefSeq" id="WP_109271385.1">
    <property type="nucleotide sequence ID" value="NZ_QFFF01000001.1"/>
</dbReference>
<proteinExistence type="predicted"/>
<dbReference type="GO" id="GO:0035438">
    <property type="term" value="F:cyclic-di-GMP binding"/>
    <property type="evidence" value="ECO:0007669"/>
    <property type="project" value="InterPro"/>
</dbReference>
<gene>
    <name evidence="2" type="ORF">DF286_10480</name>
</gene>
<name>A0A2U2J4H5_9SPHN</name>
<keyword evidence="3" id="KW-1185">Reference proteome</keyword>
<evidence type="ECO:0000313" key="3">
    <source>
        <dbReference type="Proteomes" id="UP000245916"/>
    </source>
</evidence>
<reference evidence="2 3" key="1">
    <citation type="submission" date="2018-05" db="EMBL/GenBank/DDBJ databases">
        <title>Genome of Sphingosinicella humi QZX222.</title>
        <authorList>
            <person name="Qiao Z."/>
            <person name="Wang G."/>
        </authorList>
    </citation>
    <scope>NUCLEOTIDE SEQUENCE [LARGE SCALE GENOMIC DNA]</scope>
    <source>
        <strain evidence="2 3">QZX222</strain>
    </source>
</reference>
<dbReference type="AlphaFoldDB" id="A0A2U2J4H5"/>
<dbReference type="SUPFAM" id="SSF141371">
    <property type="entry name" value="PilZ domain-like"/>
    <property type="match status" value="1"/>
</dbReference>
<accession>A0A2U2J4H5</accession>
<evidence type="ECO:0000313" key="2">
    <source>
        <dbReference type="EMBL" id="PWG03246.1"/>
    </source>
</evidence>
<sequence length="108" mass="11885">MRLAAEISTSGFHELRKAERSEVSMGAGLRRPGAKKVRVDLLDISTDGFRMESFDTLPIESHVWLTLPGLEAQCARVAWRRGDEVGCEFAAPLHPAVLERAIAAARIN</sequence>
<dbReference type="EMBL" id="QFFF01000001">
    <property type="protein sequence ID" value="PWG03246.1"/>
    <property type="molecule type" value="Genomic_DNA"/>
</dbReference>
<dbReference type="OrthoDB" id="9795572at2"/>
<dbReference type="Pfam" id="PF07238">
    <property type="entry name" value="PilZ"/>
    <property type="match status" value="1"/>
</dbReference>